<dbReference type="PROSITE" id="PS01209">
    <property type="entry name" value="LDLRA_1"/>
    <property type="match status" value="4"/>
</dbReference>
<keyword evidence="2" id="KW-0964">Secreted</keyword>
<organism evidence="7 8">
    <name type="scientific">Saccoglossus kowalevskii</name>
    <name type="common">Acorn worm</name>
    <dbReference type="NCBI Taxonomy" id="10224"/>
    <lineage>
        <taxon>Eukaryota</taxon>
        <taxon>Metazoa</taxon>
        <taxon>Hemichordata</taxon>
        <taxon>Enteropneusta</taxon>
        <taxon>Harrimaniidae</taxon>
        <taxon>Saccoglossus</taxon>
    </lineage>
</organism>
<evidence type="ECO:0000256" key="1">
    <source>
        <dbReference type="ARBA" id="ARBA00004613"/>
    </source>
</evidence>
<dbReference type="Pfam" id="PF00057">
    <property type="entry name" value="Ldl_recept_a"/>
    <property type="match status" value="4"/>
</dbReference>
<proteinExistence type="predicted"/>
<dbReference type="PANTHER" id="PTHR11339:SF396">
    <property type="entry name" value="SCO-SPONDIN"/>
    <property type="match status" value="1"/>
</dbReference>
<reference evidence="8" key="1">
    <citation type="submission" date="2025-08" db="UniProtKB">
        <authorList>
            <consortium name="RefSeq"/>
        </authorList>
    </citation>
    <scope>IDENTIFICATION</scope>
    <source>
        <tissue evidence="8">Testes</tissue>
    </source>
</reference>
<dbReference type="Pfam" id="PF08742">
    <property type="entry name" value="C8"/>
    <property type="match status" value="1"/>
</dbReference>
<dbReference type="Pfam" id="PF00094">
    <property type="entry name" value="VWD"/>
    <property type="match status" value="1"/>
</dbReference>
<evidence type="ECO:0000256" key="2">
    <source>
        <dbReference type="ARBA" id="ARBA00022525"/>
    </source>
</evidence>
<comment type="subcellular location">
    <subcellularLocation>
        <location evidence="1">Secreted</location>
    </subcellularLocation>
</comment>
<protein>
    <submittedName>
        <fullName evidence="8">SCO-spondin-like</fullName>
    </submittedName>
</protein>
<dbReference type="InterPro" id="IPR036055">
    <property type="entry name" value="LDL_receptor-like_sf"/>
</dbReference>
<feature type="disulfide bond" evidence="5">
    <location>
        <begin position="328"/>
        <end position="343"/>
    </location>
</feature>
<dbReference type="PROSITE" id="PS50068">
    <property type="entry name" value="LDLRA_2"/>
    <property type="match status" value="5"/>
</dbReference>
<keyword evidence="4" id="KW-0325">Glycoprotein</keyword>
<dbReference type="PRINTS" id="PR00261">
    <property type="entry name" value="LDLRECEPTOR"/>
</dbReference>
<dbReference type="InterPro" id="IPR014853">
    <property type="entry name" value="VWF/SSPO/ZAN-like_Cys-rich_dom"/>
</dbReference>
<sequence>EVTVNGVEITLPKKYNTIEIARAGLFVVITTEIGLTVIWDGATRVYIKVKPEYSGRLVGMCGNYDGNRENDFKTRSGIVEQVSDNFGNSWKLSDSCGDVNNAETLNPCKENPWRATWAQKRCSILRHQVFEPCHALADPEPFVKWCQFDACGCDSGGDCECLCTAIAAYGEECNRKGVYIKWRTQELCQKTCLPGEFTCGNGRCIPGRWVCDGGNDCHDGSDETECVHTCEENQFTCTSGDCVAQNFRCDGLPDCNDHSDEYGCGPPKCGKGEFQCPDSKKCIARIFLCDHDYDCGADDHADEEDCKFCDVREFSCDTGPCLPAIHQCDGHDDCGDGSDEYGCNCTCPHEFTCRDCSDCLPIHDICDGIEQCADGSDEEMC</sequence>
<dbReference type="RefSeq" id="XP_006815725.1">
    <property type="nucleotide sequence ID" value="XM_006815662.1"/>
</dbReference>
<feature type="disulfide bond" evidence="5">
    <location>
        <begin position="237"/>
        <end position="255"/>
    </location>
</feature>
<feature type="non-terminal residue" evidence="8">
    <location>
        <position position="1"/>
    </location>
</feature>
<feature type="disulfide bond" evidence="5">
    <location>
        <begin position="230"/>
        <end position="242"/>
    </location>
</feature>
<dbReference type="Proteomes" id="UP000694865">
    <property type="component" value="Unplaced"/>
</dbReference>
<feature type="disulfide bond" evidence="5">
    <location>
        <begin position="199"/>
        <end position="217"/>
    </location>
</feature>
<dbReference type="SMART" id="SM00832">
    <property type="entry name" value="C8"/>
    <property type="match status" value="1"/>
</dbReference>
<evidence type="ECO:0000256" key="5">
    <source>
        <dbReference type="PROSITE-ProRule" id="PRU00124"/>
    </source>
</evidence>
<evidence type="ECO:0000259" key="6">
    <source>
        <dbReference type="PROSITE" id="PS51233"/>
    </source>
</evidence>
<feature type="disulfide bond" evidence="5">
    <location>
        <begin position="192"/>
        <end position="204"/>
    </location>
</feature>
<dbReference type="InterPro" id="IPR023415">
    <property type="entry name" value="LDLR_class-A_CS"/>
</dbReference>
<evidence type="ECO:0000256" key="4">
    <source>
        <dbReference type="ARBA" id="ARBA00023180"/>
    </source>
</evidence>
<dbReference type="GeneID" id="102802382"/>
<dbReference type="PANTHER" id="PTHR11339">
    <property type="entry name" value="EXTRACELLULAR MATRIX GLYCOPROTEIN RELATED"/>
    <property type="match status" value="1"/>
</dbReference>
<feature type="disulfide bond" evidence="5">
    <location>
        <begin position="316"/>
        <end position="334"/>
    </location>
</feature>
<dbReference type="InterPro" id="IPR050780">
    <property type="entry name" value="Mucin_vWF_Thrombospondin_sf"/>
</dbReference>
<dbReference type="SMART" id="SM00192">
    <property type="entry name" value="LDLa"/>
    <property type="match status" value="5"/>
</dbReference>
<dbReference type="Gene3D" id="4.10.400.10">
    <property type="entry name" value="Low-density Lipoprotein Receptor"/>
    <property type="match status" value="5"/>
</dbReference>
<name>A0ABM0M6T4_SACKO</name>
<keyword evidence="7" id="KW-1185">Reference proteome</keyword>
<feature type="non-terminal residue" evidence="8">
    <location>
        <position position="381"/>
    </location>
</feature>
<feature type="disulfide bond" evidence="5">
    <location>
        <begin position="309"/>
        <end position="321"/>
    </location>
</feature>
<feature type="disulfide bond" evidence="5">
    <location>
        <begin position="366"/>
        <end position="381"/>
    </location>
</feature>
<dbReference type="PROSITE" id="PS51233">
    <property type="entry name" value="VWFD"/>
    <property type="match status" value="1"/>
</dbReference>
<dbReference type="InterPro" id="IPR001846">
    <property type="entry name" value="VWF_type-D"/>
</dbReference>
<accession>A0ABM0M6T4</accession>
<evidence type="ECO:0000256" key="3">
    <source>
        <dbReference type="ARBA" id="ARBA00023157"/>
    </source>
</evidence>
<gene>
    <name evidence="8" type="primary">LOC102802382</name>
</gene>
<feature type="domain" description="VWFD" evidence="6">
    <location>
        <begin position="1"/>
        <end position="97"/>
    </location>
</feature>
<feature type="disulfide bond" evidence="5">
    <location>
        <begin position="249"/>
        <end position="264"/>
    </location>
</feature>
<dbReference type="CDD" id="cd00112">
    <property type="entry name" value="LDLa"/>
    <property type="match status" value="5"/>
</dbReference>
<feature type="disulfide bond" evidence="5">
    <location>
        <begin position="211"/>
        <end position="226"/>
    </location>
</feature>
<dbReference type="InterPro" id="IPR002172">
    <property type="entry name" value="LDrepeatLR_classA_rpt"/>
</dbReference>
<keyword evidence="3 5" id="KW-1015">Disulfide bond</keyword>
<evidence type="ECO:0000313" key="7">
    <source>
        <dbReference type="Proteomes" id="UP000694865"/>
    </source>
</evidence>
<evidence type="ECO:0000313" key="8">
    <source>
        <dbReference type="RefSeq" id="XP_006815725.1"/>
    </source>
</evidence>
<comment type="caution">
    <text evidence="5">Lacks conserved residue(s) required for the propagation of feature annotation.</text>
</comment>
<dbReference type="SUPFAM" id="SSF57424">
    <property type="entry name" value="LDL receptor-like module"/>
    <property type="match status" value="4"/>
</dbReference>